<gene>
    <name evidence="3" type="ORF">ENP62_01630</name>
    <name evidence="2" type="ORF">ENP94_08165</name>
    <name evidence="4" type="ORF">ENS16_03810</name>
</gene>
<evidence type="ECO:0008006" key="5">
    <source>
        <dbReference type="Google" id="ProtNLM"/>
    </source>
</evidence>
<proteinExistence type="predicted"/>
<keyword evidence="1" id="KW-1133">Transmembrane helix</keyword>
<dbReference type="EMBL" id="DSKA01000122">
    <property type="protein sequence ID" value="HEE18237.1"/>
    <property type="molecule type" value="Genomic_DNA"/>
</dbReference>
<feature type="transmembrane region" description="Helical" evidence="1">
    <location>
        <begin position="44"/>
        <end position="65"/>
    </location>
</feature>
<comment type="caution">
    <text evidence="4">The sequence shown here is derived from an EMBL/GenBank/DDBJ whole genome shotgun (WGS) entry which is preliminary data.</text>
</comment>
<evidence type="ECO:0000313" key="2">
    <source>
        <dbReference type="EMBL" id="HEA87958.1"/>
    </source>
</evidence>
<keyword evidence="1" id="KW-0812">Transmembrane</keyword>
<dbReference type="EMBL" id="DSLG01000008">
    <property type="protein sequence ID" value="HEA87958.1"/>
    <property type="molecule type" value="Genomic_DNA"/>
</dbReference>
<accession>A0A7C3IMM1</accession>
<organism evidence="4">
    <name type="scientific">candidate division WOR-3 bacterium</name>
    <dbReference type="NCBI Taxonomy" id="2052148"/>
    <lineage>
        <taxon>Bacteria</taxon>
        <taxon>Bacteria division WOR-3</taxon>
    </lineage>
</organism>
<name>A0A7C3IMM1_UNCW3</name>
<keyword evidence="1" id="KW-0472">Membrane</keyword>
<feature type="transmembrane region" description="Helical" evidence="1">
    <location>
        <begin position="21"/>
        <end position="38"/>
    </location>
</feature>
<protein>
    <recommendedName>
        <fullName evidence="5">PH domain-containing protein</fullName>
    </recommendedName>
</protein>
<evidence type="ECO:0000256" key="1">
    <source>
        <dbReference type="SAM" id="Phobius"/>
    </source>
</evidence>
<reference evidence="4" key="1">
    <citation type="journal article" date="2020" name="mSystems">
        <title>Genome- and Community-Level Interaction Insights into Carbon Utilization and Element Cycling Functions of Hydrothermarchaeota in Hydrothermal Sediment.</title>
        <authorList>
            <person name="Zhou Z."/>
            <person name="Liu Y."/>
            <person name="Xu W."/>
            <person name="Pan J."/>
            <person name="Luo Z.H."/>
            <person name="Li M."/>
        </authorList>
    </citation>
    <scope>NUCLEOTIDE SEQUENCE [LARGE SCALE GENOMIC DNA]</scope>
    <source>
        <strain evidence="3">SpSt-236</strain>
        <strain evidence="2">SpSt-265</strain>
        <strain evidence="4">SpSt-465</strain>
    </source>
</reference>
<evidence type="ECO:0000313" key="4">
    <source>
        <dbReference type="EMBL" id="HFJ53796.1"/>
    </source>
</evidence>
<evidence type="ECO:0000313" key="3">
    <source>
        <dbReference type="EMBL" id="HEE18237.1"/>
    </source>
</evidence>
<dbReference type="EMBL" id="DSTU01000004">
    <property type="protein sequence ID" value="HFJ53796.1"/>
    <property type="molecule type" value="Genomic_DNA"/>
</dbReference>
<dbReference type="AlphaFoldDB" id="A0A7C3IMM1"/>
<sequence>MDEQEISWQVHRAREQPAKTVLVSSFILLFLLFTLFSFGPALMLVALIVLSVATHTYFLPITYRLNARGITIDKKIFSYTYEWSRFRRFFCTSGGVVLSPFSKKTFLDNFRGVHLLLPDNPAPVLEYLKYRFPDSENNKS</sequence>